<dbReference type="PANTHER" id="PTHR33777">
    <property type="entry name" value="UPF0045 PROTEIN ECM15"/>
    <property type="match status" value="1"/>
</dbReference>
<feature type="domain" description="Thiamine-binding protein" evidence="2">
    <location>
        <begin position="5"/>
        <end position="95"/>
    </location>
</feature>
<protein>
    <submittedName>
        <fullName evidence="3">MTH1187 family thiamine-binding protein</fullName>
    </submittedName>
</protein>
<dbReference type="Proteomes" id="UP000632828">
    <property type="component" value="Unassembled WGS sequence"/>
</dbReference>
<evidence type="ECO:0000256" key="1">
    <source>
        <dbReference type="ARBA" id="ARBA00010272"/>
    </source>
</evidence>
<evidence type="ECO:0000259" key="2">
    <source>
        <dbReference type="Pfam" id="PF01910"/>
    </source>
</evidence>
<dbReference type="InterPro" id="IPR002767">
    <property type="entry name" value="Thiamine_BP"/>
</dbReference>
<dbReference type="RefSeq" id="WP_191154707.1">
    <property type="nucleotide sequence ID" value="NZ_JACWUN010000006.1"/>
</dbReference>
<proteinExistence type="inferred from homology"/>
<evidence type="ECO:0000313" key="3">
    <source>
        <dbReference type="EMBL" id="MBD1400327.1"/>
    </source>
</evidence>
<comment type="similarity">
    <text evidence="1">Belongs to the UPF0045 family.</text>
</comment>
<dbReference type="Gene3D" id="3.30.70.930">
    <property type="match status" value="1"/>
</dbReference>
<dbReference type="NCBIfam" id="TIGR00106">
    <property type="entry name" value="MTH1187 family thiamine-binding protein"/>
    <property type="match status" value="1"/>
</dbReference>
<dbReference type="EMBL" id="JACWUN010000006">
    <property type="protein sequence ID" value="MBD1400327.1"/>
    <property type="molecule type" value="Genomic_DNA"/>
</dbReference>
<sequence>MKVIVDLCVVPLGVGVSVSSYIARCQKILEDAGLTINLHAYGTNIEGDFDQVFAAIKRCHEDIHAAGAPRISTTIRLGTRIDREQSMQDKIRSVEEKRSAT</sequence>
<keyword evidence="4" id="KW-1185">Reference proteome</keyword>
<reference evidence="3" key="1">
    <citation type="submission" date="2020-09" db="EMBL/GenBank/DDBJ databases">
        <title>Pelobacter alkaliphilus sp. nov., a novel anaerobic arsenate-reducing bacterium from terrestrial mud volcano.</title>
        <authorList>
            <person name="Khomyakova M.A."/>
            <person name="Merkel A.Y."/>
            <person name="Slobodkin A.I."/>
        </authorList>
    </citation>
    <scope>NUCLEOTIDE SEQUENCE</scope>
    <source>
        <strain evidence="3">M08fum</strain>
    </source>
</reference>
<dbReference type="GO" id="GO:0005829">
    <property type="term" value="C:cytosol"/>
    <property type="evidence" value="ECO:0007669"/>
    <property type="project" value="TreeGrafter"/>
</dbReference>
<dbReference type="InterPro" id="IPR051614">
    <property type="entry name" value="UPF0045_domain"/>
</dbReference>
<dbReference type="SUPFAM" id="SSF89957">
    <property type="entry name" value="MTH1187/YkoF-like"/>
    <property type="match status" value="1"/>
</dbReference>
<dbReference type="PANTHER" id="PTHR33777:SF1">
    <property type="entry name" value="UPF0045 PROTEIN ECM15"/>
    <property type="match status" value="1"/>
</dbReference>
<dbReference type="Pfam" id="PF01910">
    <property type="entry name" value="Thiamine_BP"/>
    <property type="match status" value="1"/>
</dbReference>
<dbReference type="InterPro" id="IPR029756">
    <property type="entry name" value="MTH1187/YkoF-like"/>
</dbReference>
<gene>
    <name evidence="3" type="ORF">ICT70_06560</name>
</gene>
<name>A0A8J6QMU8_9BACT</name>
<dbReference type="AlphaFoldDB" id="A0A8J6QMU8"/>
<evidence type="ECO:0000313" key="4">
    <source>
        <dbReference type="Proteomes" id="UP000632828"/>
    </source>
</evidence>
<comment type="caution">
    <text evidence="3">The sequence shown here is derived from an EMBL/GenBank/DDBJ whole genome shotgun (WGS) entry which is preliminary data.</text>
</comment>
<organism evidence="3 4">
    <name type="scientific">Pelovirga terrestris</name>
    <dbReference type="NCBI Taxonomy" id="2771352"/>
    <lineage>
        <taxon>Bacteria</taxon>
        <taxon>Pseudomonadati</taxon>
        <taxon>Thermodesulfobacteriota</taxon>
        <taxon>Desulfuromonadia</taxon>
        <taxon>Geobacterales</taxon>
        <taxon>Geobacteraceae</taxon>
        <taxon>Pelovirga</taxon>
    </lineage>
</organism>
<accession>A0A8J6QMU8</accession>